<sequence length="466" mass="52374">MKSFKLNLLKGGLKDKSPDANLEPLNDEPKTSALGTKKLNSSIERLNEGKNKSAKKKKEKPLSFKPKARGNYTGSSDSLSSKEEYKLSAPEKMKKNNSLTINVSPPQNASKEFSPKSPIPSKQFPAIQAPLKSPMTPDIDKALTVLGKPDKTFSINDVLKIDLALFRRDIEALMKKYNPEDINAPVGLQNLGNTCYINAVLQCLSCIKPLVVYFKNKKPNASVVITTFENWLRQYWISTSICDGSSIKSIVENHNSTFQGNEQHDAHEFLNSLLVLLHDEMNRVKFNAKFNFKQKDQHLVSNSFLSDIFCGMLESKGPPTKVNLEDCLETFFSSEIIDKSANYVCSQCTKAQMIEKKMSVITHPQILVIRKLNTQIVLPELLNINALGADVPEQQSDQNHCSKLDLSYELFAICNHNGTLSNGHYYANVKLNEKWYIVNDKDSKLGKPALVSKEAYLLFYEKQTNK</sequence>
<evidence type="ECO:0000259" key="3">
    <source>
        <dbReference type="PROSITE" id="PS50235"/>
    </source>
</evidence>
<dbReference type="GO" id="GO:0006508">
    <property type="term" value="P:proteolysis"/>
    <property type="evidence" value="ECO:0007669"/>
    <property type="project" value="UniProtKB-KW"/>
</dbReference>
<dbReference type="InterPro" id="IPR028889">
    <property type="entry name" value="USP"/>
</dbReference>
<dbReference type="EC" id="3.4.19.12" evidence="1"/>
<dbReference type="HOGENOM" id="CLU_586822_0_0_1"/>
<dbReference type="SUPFAM" id="SSF54001">
    <property type="entry name" value="Cysteine proteinases"/>
    <property type="match status" value="1"/>
</dbReference>
<reference evidence="5" key="3">
    <citation type="submission" date="2018-08" db="EMBL/GenBank/DDBJ databases">
        <title>Leveraging single-cell genomics to expand the Fungal Tree of Life.</title>
        <authorList>
            <consortium name="DOE Joint Genome Institute"/>
            <person name="Ahrendt S.R."/>
            <person name="Quandt C.A."/>
            <person name="Ciobanu D."/>
            <person name="Clum A."/>
            <person name="Salamov A."/>
            <person name="Andreopoulos B."/>
            <person name="Cheng J.-F."/>
            <person name="Woyke T."/>
            <person name="Pelin A."/>
            <person name="Henrissat B."/>
            <person name="Reynolds N."/>
            <person name="Benny G.L."/>
            <person name="Smith M.E."/>
            <person name="James T.Y."/>
            <person name="Grigoriev I.V."/>
        </authorList>
    </citation>
    <scope>NUCLEOTIDE SEQUENCE</scope>
    <source>
        <strain evidence="5">CSF55</strain>
    </source>
</reference>
<feature type="region of interest" description="Disordered" evidence="2">
    <location>
        <begin position="1"/>
        <end position="119"/>
    </location>
</feature>
<feature type="domain" description="USP" evidence="3">
    <location>
        <begin position="186"/>
        <end position="463"/>
    </location>
</feature>
<dbReference type="Pfam" id="PF00443">
    <property type="entry name" value="UCH"/>
    <property type="match status" value="1"/>
</dbReference>
<evidence type="ECO:0000313" key="5">
    <source>
        <dbReference type="EMBL" id="RKP21805.1"/>
    </source>
</evidence>
<feature type="compositionally biased region" description="Basic and acidic residues" evidence="2">
    <location>
        <begin position="80"/>
        <end position="94"/>
    </location>
</feature>
<keyword evidence="1 4" id="KW-0378">Hydrolase</keyword>
<keyword evidence="1" id="KW-0833">Ubl conjugation pathway</keyword>
<dbReference type="PROSITE" id="PS50235">
    <property type="entry name" value="USP_3"/>
    <property type="match status" value="1"/>
</dbReference>
<dbReference type="OrthoDB" id="292964at2759"/>
<comment type="catalytic activity">
    <reaction evidence="1">
        <text>Thiol-dependent hydrolysis of ester, thioester, amide, peptide and isopeptide bonds formed by the C-terminal Gly of ubiquitin (a 76-residue protein attached to proteins as an intracellular targeting signal).</text>
        <dbReference type="EC" id="3.4.19.12"/>
    </reaction>
</comment>
<protein>
    <recommendedName>
        <fullName evidence="1">Ubiquitin carboxyl-terminal hydrolase</fullName>
        <ecNumber evidence="1">3.4.19.12</ecNumber>
    </recommendedName>
</protein>
<gene>
    <name evidence="4" type="ORF">O9G_003153</name>
    <name evidence="5" type="ORF">ROZALSC1DRAFT_26802</name>
</gene>
<dbReference type="InterPro" id="IPR038765">
    <property type="entry name" value="Papain-like_cys_pep_sf"/>
</dbReference>
<reference evidence="4 6" key="1">
    <citation type="journal article" date="2013" name="Curr. Biol.">
        <title>Shared signatures of parasitism and phylogenomics unite Cryptomycota and microsporidia.</title>
        <authorList>
            <person name="James T.Y."/>
            <person name="Pelin A."/>
            <person name="Bonen L."/>
            <person name="Ahrendt S."/>
            <person name="Sain D."/>
            <person name="Corradi N."/>
            <person name="Stajich J.E."/>
        </authorList>
    </citation>
    <scope>NUCLEOTIDE SEQUENCE [LARGE SCALE GENOMIC DNA]</scope>
    <source>
        <strain evidence="4 6">CSF55</strain>
        <strain evidence="4 6">CSF55</strain>
    </source>
</reference>
<dbReference type="GO" id="GO:0004843">
    <property type="term" value="F:cysteine-type deubiquitinase activity"/>
    <property type="evidence" value="ECO:0007669"/>
    <property type="project" value="UniProtKB-UniRule"/>
</dbReference>
<keyword evidence="1" id="KW-0645">Protease</keyword>
<evidence type="ECO:0000256" key="2">
    <source>
        <dbReference type="SAM" id="MobiDB-lite"/>
    </source>
</evidence>
<dbReference type="InterPro" id="IPR050185">
    <property type="entry name" value="Ub_carboxyl-term_hydrolase"/>
</dbReference>
<keyword evidence="1" id="KW-0788">Thiol protease</keyword>
<dbReference type="InterPro" id="IPR018200">
    <property type="entry name" value="USP_CS"/>
</dbReference>
<evidence type="ECO:0000313" key="7">
    <source>
        <dbReference type="Proteomes" id="UP000281549"/>
    </source>
</evidence>
<dbReference type="PROSITE" id="PS00972">
    <property type="entry name" value="USP_1"/>
    <property type="match status" value="1"/>
</dbReference>
<name>A0A075ART8_ROZAC</name>
<dbReference type="Proteomes" id="UP000281549">
    <property type="component" value="Unassembled WGS sequence"/>
</dbReference>
<comment type="similarity">
    <text evidence="1">Belongs to the peptidase C19 family.</text>
</comment>
<dbReference type="STRING" id="988480.A0A075ART8"/>
<evidence type="ECO:0000256" key="1">
    <source>
        <dbReference type="RuleBase" id="RU366025"/>
    </source>
</evidence>
<dbReference type="EMBL" id="ML004927">
    <property type="protein sequence ID" value="RKP21805.1"/>
    <property type="molecule type" value="Genomic_DNA"/>
</dbReference>
<feature type="compositionally biased region" description="Polar residues" evidence="2">
    <location>
        <begin position="96"/>
        <end position="111"/>
    </location>
</feature>
<dbReference type="InterPro" id="IPR001394">
    <property type="entry name" value="Peptidase_C19_UCH"/>
</dbReference>
<dbReference type="AlphaFoldDB" id="A0A075ART8"/>
<dbReference type="PROSITE" id="PS00973">
    <property type="entry name" value="USP_2"/>
    <property type="match status" value="1"/>
</dbReference>
<proteinExistence type="inferred from homology"/>
<dbReference type="Proteomes" id="UP000030755">
    <property type="component" value="Unassembled WGS sequence"/>
</dbReference>
<accession>A0A075ART8</accession>
<dbReference type="Gene3D" id="3.90.70.10">
    <property type="entry name" value="Cysteine proteinases"/>
    <property type="match status" value="2"/>
</dbReference>
<feature type="compositionally biased region" description="Low complexity" evidence="2">
    <location>
        <begin position="1"/>
        <end position="11"/>
    </location>
</feature>
<dbReference type="PANTHER" id="PTHR21646">
    <property type="entry name" value="UBIQUITIN CARBOXYL-TERMINAL HYDROLASE"/>
    <property type="match status" value="1"/>
</dbReference>
<dbReference type="EMBL" id="KE561226">
    <property type="protein sequence ID" value="EPZ31431.1"/>
    <property type="molecule type" value="Genomic_DNA"/>
</dbReference>
<dbReference type="GO" id="GO:0016579">
    <property type="term" value="P:protein deubiquitination"/>
    <property type="evidence" value="ECO:0007669"/>
    <property type="project" value="InterPro"/>
</dbReference>
<evidence type="ECO:0000313" key="4">
    <source>
        <dbReference type="EMBL" id="EPZ31431.1"/>
    </source>
</evidence>
<keyword evidence="6" id="KW-1185">Reference proteome</keyword>
<organism evidence="4 6">
    <name type="scientific">Rozella allomycis (strain CSF55)</name>
    <dbReference type="NCBI Taxonomy" id="988480"/>
    <lineage>
        <taxon>Eukaryota</taxon>
        <taxon>Fungi</taxon>
        <taxon>Fungi incertae sedis</taxon>
        <taxon>Cryptomycota</taxon>
        <taxon>Cryptomycota incertae sedis</taxon>
        <taxon>Rozella</taxon>
    </lineage>
</organism>
<evidence type="ECO:0000313" key="6">
    <source>
        <dbReference type="Proteomes" id="UP000030755"/>
    </source>
</evidence>
<reference evidence="7" key="2">
    <citation type="journal article" date="2018" name="Nat. Microbiol.">
        <title>Leveraging single-cell genomics to expand the fungal tree of life.</title>
        <authorList>
            <person name="Ahrendt S.R."/>
            <person name="Quandt C.A."/>
            <person name="Ciobanu D."/>
            <person name="Clum A."/>
            <person name="Salamov A."/>
            <person name="Andreopoulos B."/>
            <person name="Cheng J.F."/>
            <person name="Woyke T."/>
            <person name="Pelin A."/>
            <person name="Henrissat B."/>
            <person name="Reynolds N.K."/>
            <person name="Benny G.L."/>
            <person name="Smith M.E."/>
            <person name="James T.Y."/>
            <person name="Grigoriev I.V."/>
        </authorList>
    </citation>
    <scope>NUCLEOTIDE SEQUENCE [LARGE SCALE GENOMIC DNA]</scope>
    <source>
        <strain evidence="7">CSF55</strain>
    </source>
</reference>